<protein>
    <submittedName>
        <fullName evidence="1">Uncharacterized protein</fullName>
    </submittedName>
</protein>
<accession>A0A843XYA7</accession>
<reference evidence="1" key="1">
    <citation type="submission" date="2017-07" db="EMBL/GenBank/DDBJ databases">
        <title>Taro Niue Genome Assembly and Annotation.</title>
        <authorList>
            <person name="Atibalentja N."/>
            <person name="Keating K."/>
            <person name="Fields C.J."/>
        </authorList>
    </citation>
    <scope>NUCLEOTIDE SEQUENCE</scope>
    <source>
        <strain evidence="1">Niue_2</strain>
        <tissue evidence="1">Leaf</tissue>
    </source>
</reference>
<name>A0A843XYA7_COLES</name>
<keyword evidence="2" id="KW-1185">Reference proteome</keyword>
<dbReference type="EMBL" id="NMUH01017309">
    <property type="protein sequence ID" value="MQM23665.1"/>
    <property type="molecule type" value="Genomic_DNA"/>
</dbReference>
<proteinExistence type="predicted"/>
<evidence type="ECO:0000313" key="2">
    <source>
        <dbReference type="Proteomes" id="UP000652761"/>
    </source>
</evidence>
<gene>
    <name evidence="1" type="ORF">Taro_056732</name>
</gene>
<sequence length="94" mass="10388">MFYPRLGYSARLATDKSVGVSPHRGLSAGFAGQFGSSKPASHVGQAHLRQDPSVWSSRLTIRVIKVLGRKVGKLFDEQVGFLKNLRYLLMKSNL</sequence>
<organism evidence="1 2">
    <name type="scientific">Colocasia esculenta</name>
    <name type="common">Wild taro</name>
    <name type="synonym">Arum esculentum</name>
    <dbReference type="NCBI Taxonomy" id="4460"/>
    <lineage>
        <taxon>Eukaryota</taxon>
        <taxon>Viridiplantae</taxon>
        <taxon>Streptophyta</taxon>
        <taxon>Embryophyta</taxon>
        <taxon>Tracheophyta</taxon>
        <taxon>Spermatophyta</taxon>
        <taxon>Magnoliopsida</taxon>
        <taxon>Liliopsida</taxon>
        <taxon>Araceae</taxon>
        <taxon>Aroideae</taxon>
        <taxon>Colocasieae</taxon>
        <taxon>Colocasia</taxon>
    </lineage>
</organism>
<evidence type="ECO:0000313" key="1">
    <source>
        <dbReference type="EMBL" id="MQM23665.1"/>
    </source>
</evidence>
<dbReference type="Proteomes" id="UP000652761">
    <property type="component" value="Unassembled WGS sequence"/>
</dbReference>
<comment type="caution">
    <text evidence="1">The sequence shown here is derived from an EMBL/GenBank/DDBJ whole genome shotgun (WGS) entry which is preliminary data.</text>
</comment>
<dbReference type="AlphaFoldDB" id="A0A843XYA7"/>